<feature type="chain" id="PRO_5010127020" description="Secreted protein" evidence="2">
    <location>
        <begin position="18"/>
        <end position="82"/>
    </location>
</feature>
<dbReference type="AlphaFoldDB" id="K3YNU2"/>
<keyword evidence="2" id="KW-0732">Signal</keyword>
<dbReference type="Proteomes" id="UP000004995">
    <property type="component" value="Unassembled WGS sequence"/>
</dbReference>
<name>K3YNU2_SETIT</name>
<evidence type="ECO:0008006" key="5">
    <source>
        <dbReference type="Google" id="ProtNLM"/>
    </source>
</evidence>
<protein>
    <recommendedName>
        <fullName evidence="5">Secreted protein</fullName>
    </recommendedName>
</protein>
<feature type="signal peptide" evidence="2">
    <location>
        <begin position="1"/>
        <end position="17"/>
    </location>
</feature>
<accession>K3YNU2</accession>
<organism evidence="3 4">
    <name type="scientific">Setaria italica</name>
    <name type="common">Foxtail millet</name>
    <name type="synonym">Panicum italicum</name>
    <dbReference type="NCBI Taxonomy" id="4555"/>
    <lineage>
        <taxon>Eukaryota</taxon>
        <taxon>Viridiplantae</taxon>
        <taxon>Streptophyta</taxon>
        <taxon>Embryophyta</taxon>
        <taxon>Tracheophyta</taxon>
        <taxon>Spermatophyta</taxon>
        <taxon>Magnoliopsida</taxon>
        <taxon>Liliopsida</taxon>
        <taxon>Poales</taxon>
        <taxon>Poaceae</taxon>
        <taxon>PACMAD clade</taxon>
        <taxon>Panicoideae</taxon>
        <taxon>Panicodae</taxon>
        <taxon>Paniceae</taxon>
        <taxon>Cenchrinae</taxon>
        <taxon>Setaria</taxon>
    </lineage>
</organism>
<feature type="region of interest" description="Disordered" evidence="1">
    <location>
        <begin position="21"/>
        <end position="82"/>
    </location>
</feature>
<keyword evidence="4" id="KW-1185">Reference proteome</keyword>
<feature type="compositionally biased region" description="Basic residues" evidence="1">
    <location>
        <begin position="39"/>
        <end position="49"/>
    </location>
</feature>
<evidence type="ECO:0000256" key="2">
    <source>
        <dbReference type="SAM" id="SignalP"/>
    </source>
</evidence>
<evidence type="ECO:0000256" key="1">
    <source>
        <dbReference type="SAM" id="MobiDB-lite"/>
    </source>
</evidence>
<dbReference type="EMBL" id="AGNK02003901">
    <property type="status" value="NOT_ANNOTATED_CDS"/>
    <property type="molecule type" value="Genomic_DNA"/>
</dbReference>
<reference evidence="3" key="2">
    <citation type="submission" date="2018-08" db="UniProtKB">
        <authorList>
            <consortium name="EnsemblPlants"/>
        </authorList>
    </citation>
    <scope>IDENTIFICATION</scope>
    <source>
        <strain evidence="3">Yugu1</strain>
    </source>
</reference>
<dbReference type="InParanoid" id="K3YNU2"/>
<dbReference type="Gramene" id="KQL02026">
    <property type="protein sequence ID" value="KQL02026"/>
    <property type="gene ID" value="SETIT_015934mg"/>
</dbReference>
<dbReference type="EnsemblPlants" id="KQL02026">
    <property type="protein sequence ID" value="KQL02026"/>
    <property type="gene ID" value="SETIT_015934mg"/>
</dbReference>
<dbReference type="HOGENOM" id="CLU_2562738_0_0_1"/>
<evidence type="ECO:0000313" key="3">
    <source>
        <dbReference type="EnsemblPlants" id="KQL02026"/>
    </source>
</evidence>
<evidence type="ECO:0000313" key="4">
    <source>
        <dbReference type="Proteomes" id="UP000004995"/>
    </source>
</evidence>
<feature type="compositionally biased region" description="Basic and acidic residues" evidence="1">
    <location>
        <begin position="56"/>
        <end position="82"/>
    </location>
</feature>
<proteinExistence type="predicted"/>
<sequence>MPCTWGWLGVWAIAGRSLTPVKNQCTPGTPTPPPSMRRAPARAPHRTRWHAAVLPSDEKGTRDSPCREPACESRGDDWTSRI</sequence>
<reference evidence="4" key="1">
    <citation type="journal article" date="2012" name="Nat. Biotechnol.">
        <title>Reference genome sequence of the model plant Setaria.</title>
        <authorList>
            <person name="Bennetzen J.L."/>
            <person name="Schmutz J."/>
            <person name="Wang H."/>
            <person name="Percifield R."/>
            <person name="Hawkins J."/>
            <person name="Pontaroli A.C."/>
            <person name="Estep M."/>
            <person name="Feng L."/>
            <person name="Vaughn J.N."/>
            <person name="Grimwood J."/>
            <person name="Jenkins J."/>
            <person name="Barry K."/>
            <person name="Lindquist E."/>
            <person name="Hellsten U."/>
            <person name="Deshpande S."/>
            <person name="Wang X."/>
            <person name="Wu X."/>
            <person name="Mitros T."/>
            <person name="Triplett J."/>
            <person name="Yang X."/>
            <person name="Ye C.Y."/>
            <person name="Mauro-Herrera M."/>
            <person name="Wang L."/>
            <person name="Li P."/>
            <person name="Sharma M."/>
            <person name="Sharma R."/>
            <person name="Ronald P.C."/>
            <person name="Panaud O."/>
            <person name="Kellogg E.A."/>
            <person name="Brutnell T.P."/>
            <person name="Doust A.N."/>
            <person name="Tuskan G.A."/>
            <person name="Rokhsar D."/>
            <person name="Devos K.M."/>
        </authorList>
    </citation>
    <scope>NUCLEOTIDE SEQUENCE [LARGE SCALE GENOMIC DNA]</scope>
    <source>
        <strain evidence="4">cv. Yugu1</strain>
    </source>
</reference>